<name>W1DSC6_KLEPN</name>
<dbReference type="Proteomes" id="UP000019183">
    <property type="component" value="Unassembled WGS sequence"/>
</dbReference>
<keyword evidence="2" id="KW-1185">Reference proteome</keyword>
<evidence type="ECO:0000313" key="2">
    <source>
        <dbReference type="Proteomes" id="UP000019183"/>
    </source>
</evidence>
<accession>W1DSC6</accession>
<comment type="caution">
    <text evidence="1">The sequence shown here is derived from an EMBL/GenBank/DDBJ whole genome shotgun (WGS) entry which is preliminary data.</text>
</comment>
<proteinExistence type="predicted"/>
<sequence>MNGILSVYTLTSKPFFSWLAPQVKGMTLAEYYQRKITQR</sequence>
<dbReference type="AlphaFoldDB" id="W1DSC6"/>
<organism evidence="1 2">
    <name type="scientific">Klebsiella pneumoniae IS43</name>
    <dbReference type="NCBI Taxonomy" id="1432552"/>
    <lineage>
        <taxon>Bacteria</taxon>
        <taxon>Pseudomonadati</taxon>
        <taxon>Pseudomonadota</taxon>
        <taxon>Gammaproteobacteria</taxon>
        <taxon>Enterobacterales</taxon>
        <taxon>Enterobacteriaceae</taxon>
        <taxon>Klebsiella/Raoultella group</taxon>
        <taxon>Klebsiella</taxon>
        <taxon>Klebsiella pneumoniae complex</taxon>
    </lineage>
</organism>
<protein>
    <submittedName>
        <fullName evidence="1">Lipopolysaccharide biosynthesis protein WalW</fullName>
    </submittedName>
</protein>
<dbReference type="EMBL" id="CBWK010000780">
    <property type="protein sequence ID" value="CDL12303.1"/>
    <property type="molecule type" value="Genomic_DNA"/>
</dbReference>
<reference evidence="1" key="1">
    <citation type="submission" date="2013-10" db="EMBL/GenBank/DDBJ databases">
        <title>Antibiotic resistance diversity of beta-lactamase producers in the General Hospital Vienna.</title>
        <authorList>
            <person name="Barisic I."/>
            <person name="Mitteregger D."/>
            <person name="Hirschl A.M."/>
            <person name="Noehammer C."/>
            <person name="Wiesinger-Mayr H."/>
        </authorList>
    </citation>
    <scope>NUCLEOTIDE SEQUENCE [LARGE SCALE GENOMIC DNA]</scope>
    <source>
        <strain evidence="1">IS43</strain>
    </source>
</reference>
<evidence type="ECO:0000313" key="1">
    <source>
        <dbReference type="EMBL" id="CDL12303.1"/>
    </source>
</evidence>